<dbReference type="PANTHER" id="PTHR31845:SF32">
    <property type="entry name" value="MISCELLANEOUS ZN(II)2CYS6 TRANSCRIPTION FACTOR (EUROFUNG)-RELATED"/>
    <property type="match status" value="1"/>
</dbReference>
<evidence type="ECO:0000313" key="6">
    <source>
        <dbReference type="EMBL" id="KAL1856394.1"/>
    </source>
</evidence>
<gene>
    <name evidence="6" type="ORF">Daus18300_010766</name>
</gene>
<name>A0ABR3W930_9PEZI</name>
<evidence type="ECO:0000256" key="1">
    <source>
        <dbReference type="ARBA" id="ARBA00004123"/>
    </source>
</evidence>
<keyword evidence="3" id="KW-0238">DNA-binding</keyword>
<dbReference type="CDD" id="cd12148">
    <property type="entry name" value="fungal_TF_MHR"/>
    <property type="match status" value="1"/>
</dbReference>
<accession>A0ABR3W930</accession>
<comment type="caution">
    <text evidence="6">The sequence shown here is derived from an EMBL/GenBank/DDBJ whole genome shotgun (WGS) entry which is preliminary data.</text>
</comment>
<evidence type="ECO:0000256" key="3">
    <source>
        <dbReference type="ARBA" id="ARBA00023125"/>
    </source>
</evidence>
<evidence type="ECO:0000256" key="5">
    <source>
        <dbReference type="ARBA" id="ARBA00023242"/>
    </source>
</evidence>
<comment type="subcellular location">
    <subcellularLocation>
        <location evidence="1">Nucleus</location>
    </subcellularLocation>
</comment>
<sequence>MCPANKTNPTGIADSEFDYYVPENEAEDRLDLFRRDYPRFGPVVYIPPTVTAKELKQTRPLLWVSVMACTTRSTKEAHVIGDKIRHIVSDKVVRQPHSHKKENPFISIWTGIGVSIAHDLGLTALKVETPFTFMKKFAFHGMKTPQSKERTMEARRTILALASQMLRRDNNLRWTPHMEESLRLMMEQPECEGDKTLAVQVRCALISEQLNDLVMQQALSGVSQTPLYFIKSLDGQLQEVWRTLPNLTSSSRDGHDTVLLHMYATEVIINELALHLPPSTTSSDETSRLERLQKCVKAIENWFDAYDRTPPSMALGGTFHLFVQLVHCLVTVIKLSRPDDDFPAWDAAEVRRRLNIFALFDRVSARMDAIQAAVGIREDDEREESIWAKSAMVMRLMKAGVQADWAAADGDPDPAAGGGAQPLDNRLALTTGNEGVMGANLPMNQDALTGEFVHNFGDDPWLSAIFIPWDTMNF</sequence>
<organism evidence="6 7">
    <name type="scientific">Diaporthe australafricana</name>
    <dbReference type="NCBI Taxonomy" id="127596"/>
    <lineage>
        <taxon>Eukaryota</taxon>
        <taxon>Fungi</taxon>
        <taxon>Dikarya</taxon>
        <taxon>Ascomycota</taxon>
        <taxon>Pezizomycotina</taxon>
        <taxon>Sordariomycetes</taxon>
        <taxon>Sordariomycetidae</taxon>
        <taxon>Diaporthales</taxon>
        <taxon>Diaporthaceae</taxon>
        <taxon>Diaporthe</taxon>
    </lineage>
</organism>
<keyword evidence="2" id="KW-0805">Transcription regulation</keyword>
<keyword evidence="4" id="KW-0804">Transcription</keyword>
<evidence type="ECO:0000313" key="7">
    <source>
        <dbReference type="Proteomes" id="UP001583177"/>
    </source>
</evidence>
<proteinExistence type="predicted"/>
<keyword evidence="5" id="KW-0539">Nucleus</keyword>
<evidence type="ECO:0000256" key="2">
    <source>
        <dbReference type="ARBA" id="ARBA00023015"/>
    </source>
</evidence>
<keyword evidence="7" id="KW-1185">Reference proteome</keyword>
<evidence type="ECO:0000256" key="4">
    <source>
        <dbReference type="ARBA" id="ARBA00023163"/>
    </source>
</evidence>
<dbReference type="PANTHER" id="PTHR31845">
    <property type="entry name" value="FINGER DOMAIN PROTEIN, PUTATIVE-RELATED"/>
    <property type="match status" value="1"/>
</dbReference>
<dbReference type="Proteomes" id="UP001583177">
    <property type="component" value="Unassembled WGS sequence"/>
</dbReference>
<dbReference type="EMBL" id="JAWRVE010000122">
    <property type="protein sequence ID" value="KAL1856394.1"/>
    <property type="molecule type" value="Genomic_DNA"/>
</dbReference>
<protein>
    <submittedName>
        <fullName evidence="6">Uncharacterized protein</fullName>
    </submittedName>
</protein>
<reference evidence="6 7" key="1">
    <citation type="journal article" date="2024" name="IMA Fungus">
        <title>IMA Genome - F19 : A genome assembly and annotation guide to empower mycologists, including annotated draft genome sequences of Ceratocystis pirilliformis, Diaporthe australafricana, Fusarium ophioides, Paecilomyces lecythidis, and Sporothrix stenoceras.</title>
        <authorList>
            <person name="Aylward J."/>
            <person name="Wilson A.M."/>
            <person name="Visagie C.M."/>
            <person name="Spraker J."/>
            <person name="Barnes I."/>
            <person name="Buitendag C."/>
            <person name="Ceriani C."/>
            <person name="Del Mar Angel L."/>
            <person name="du Plessis D."/>
            <person name="Fuchs T."/>
            <person name="Gasser K."/>
            <person name="Kramer D."/>
            <person name="Li W."/>
            <person name="Munsamy K."/>
            <person name="Piso A."/>
            <person name="Price J.L."/>
            <person name="Sonnekus B."/>
            <person name="Thomas C."/>
            <person name="van der Nest A."/>
            <person name="van Dijk A."/>
            <person name="van Heerden A."/>
            <person name="van Vuuren N."/>
            <person name="Yilmaz N."/>
            <person name="Duong T.A."/>
            <person name="van der Merwe N.A."/>
            <person name="Wingfield M.J."/>
            <person name="Wingfield B.D."/>
        </authorList>
    </citation>
    <scope>NUCLEOTIDE SEQUENCE [LARGE SCALE GENOMIC DNA]</scope>
    <source>
        <strain evidence="6 7">CMW 18300</strain>
    </source>
</reference>
<dbReference type="InterPro" id="IPR051089">
    <property type="entry name" value="prtT"/>
</dbReference>